<feature type="transmembrane region" description="Helical" evidence="1">
    <location>
        <begin position="378"/>
        <end position="401"/>
    </location>
</feature>
<feature type="transmembrane region" description="Helical" evidence="1">
    <location>
        <begin position="451"/>
        <end position="478"/>
    </location>
</feature>
<evidence type="ECO:0000313" key="3">
    <source>
        <dbReference type="Proteomes" id="UP000291469"/>
    </source>
</evidence>
<feature type="transmembrane region" description="Helical" evidence="1">
    <location>
        <begin position="21"/>
        <end position="40"/>
    </location>
</feature>
<feature type="transmembrane region" description="Helical" evidence="1">
    <location>
        <begin position="52"/>
        <end position="71"/>
    </location>
</feature>
<evidence type="ECO:0000256" key="1">
    <source>
        <dbReference type="SAM" id="Phobius"/>
    </source>
</evidence>
<gene>
    <name evidence="2" type="ORF">ER308_10185</name>
</gene>
<dbReference type="EMBL" id="CP036402">
    <property type="protein sequence ID" value="QBI19890.1"/>
    <property type="molecule type" value="Genomic_DNA"/>
</dbReference>
<feature type="transmembrane region" description="Helical" evidence="1">
    <location>
        <begin position="348"/>
        <end position="372"/>
    </location>
</feature>
<evidence type="ECO:0000313" key="2">
    <source>
        <dbReference type="EMBL" id="QBI19890.1"/>
    </source>
</evidence>
<dbReference type="AlphaFoldDB" id="A0A411YF88"/>
<feature type="transmembrane region" description="Helical" evidence="1">
    <location>
        <begin position="198"/>
        <end position="214"/>
    </location>
</feature>
<protein>
    <submittedName>
        <fullName evidence="2">Uncharacterized protein</fullName>
    </submittedName>
</protein>
<keyword evidence="1" id="KW-1133">Transmembrane helix</keyword>
<keyword evidence="1" id="KW-0472">Membrane</keyword>
<proteinExistence type="predicted"/>
<sequence length="489" mass="49761">MNARAWRSVVATELRLHRRHGVWGLTAATALAWGAVLLALPEEWRTELVPWLLLLEVAGLGFVAAPALTVVERANGLAGALRLAGLTPAVAVTVRTALLGAYALAVAIVLLLVAGEGWAPTVLGGAVGATVLLTLVAIAVVGAAETLTAYLARVPLLAALLIGPALVDGLGLFAHPLLAVSPLTGALELLGGEPSWPAATWLLAAVAVVWVIAVRRSLDPRPAAGPATGRRHRRGRIRRREPGSGWQAVRSLAAVDRATLLGDRLLLMLLAGLPLIAIATRWLSGGGVAFVAERYGLDLAPHLPAVWAFVVAIHVPVIVGSLVGLLWSEDRDAGLLPVLALTPAGLRVVAAYRLGAAMVAGALAVAAVLLLAGAAPGAGVSGLVATAAAGGVVAAVPVALVGGFARDRVQAVALLKATTVPLYLPVAWWFLDTPGAWLLGVVPTAWAAQALWASTPATAALSVLAAVATTAVALAVLVPRMVRSPAHAA</sequence>
<reference evidence="2 3" key="1">
    <citation type="submission" date="2019-01" db="EMBL/GenBank/DDBJ databases">
        <title>Egibacter rhizosphaerae EGI 80759T.</title>
        <authorList>
            <person name="Chen D.-D."/>
            <person name="Tian Y."/>
            <person name="Jiao J.-Y."/>
            <person name="Zhang X.-T."/>
            <person name="Zhang Y.-G."/>
            <person name="Zhang Y."/>
            <person name="Xiao M."/>
            <person name="Shu W.-S."/>
            <person name="Li W.-J."/>
        </authorList>
    </citation>
    <scope>NUCLEOTIDE SEQUENCE [LARGE SCALE GENOMIC DNA]</scope>
    <source>
        <strain evidence="2 3">EGI 80759</strain>
    </source>
</reference>
<dbReference type="Proteomes" id="UP000291469">
    <property type="component" value="Chromosome"/>
</dbReference>
<feature type="transmembrane region" description="Helical" evidence="1">
    <location>
        <begin position="156"/>
        <end position="178"/>
    </location>
</feature>
<dbReference type="KEGG" id="erz:ER308_10185"/>
<feature type="transmembrane region" description="Helical" evidence="1">
    <location>
        <begin position="118"/>
        <end position="144"/>
    </location>
</feature>
<organism evidence="2 3">
    <name type="scientific">Egibacter rhizosphaerae</name>
    <dbReference type="NCBI Taxonomy" id="1670831"/>
    <lineage>
        <taxon>Bacteria</taxon>
        <taxon>Bacillati</taxon>
        <taxon>Actinomycetota</taxon>
        <taxon>Nitriliruptoria</taxon>
        <taxon>Egibacterales</taxon>
        <taxon>Egibacteraceae</taxon>
        <taxon>Egibacter</taxon>
    </lineage>
</organism>
<accession>A0A411YF88</accession>
<keyword evidence="1" id="KW-0812">Transmembrane</keyword>
<feature type="transmembrane region" description="Helical" evidence="1">
    <location>
        <begin position="265"/>
        <end position="284"/>
    </location>
</feature>
<keyword evidence="3" id="KW-1185">Reference proteome</keyword>
<name>A0A411YF88_9ACTN</name>
<feature type="transmembrane region" description="Helical" evidence="1">
    <location>
        <begin position="304"/>
        <end position="327"/>
    </location>
</feature>
<dbReference type="OrthoDB" id="3567423at2"/>
<dbReference type="RefSeq" id="WP_131154887.1">
    <property type="nucleotide sequence ID" value="NZ_CP036402.1"/>
</dbReference>
<feature type="transmembrane region" description="Helical" evidence="1">
    <location>
        <begin position="83"/>
        <end position="112"/>
    </location>
</feature>
<feature type="transmembrane region" description="Helical" evidence="1">
    <location>
        <begin position="413"/>
        <end position="431"/>
    </location>
</feature>